<reference evidence="1" key="1">
    <citation type="journal article" date="2022" name="bioRxiv">
        <title>Genomics of Preaxostyla Flagellates Illuminates Evolutionary Transitions and the Path Towards Mitochondrial Loss.</title>
        <authorList>
            <person name="Novak L.V.F."/>
            <person name="Treitli S.C."/>
            <person name="Pyrih J."/>
            <person name="Halakuc P."/>
            <person name="Pipaliya S.V."/>
            <person name="Vacek V."/>
            <person name="Brzon O."/>
            <person name="Soukal P."/>
            <person name="Eme L."/>
            <person name="Dacks J.B."/>
            <person name="Karnkowska A."/>
            <person name="Elias M."/>
            <person name="Hampl V."/>
        </authorList>
    </citation>
    <scope>NUCLEOTIDE SEQUENCE</scope>
    <source>
        <strain evidence="1">RCP-MX</strain>
    </source>
</reference>
<dbReference type="Proteomes" id="UP001141327">
    <property type="component" value="Unassembled WGS sequence"/>
</dbReference>
<keyword evidence="2" id="KW-1185">Reference proteome</keyword>
<gene>
    <name evidence="1" type="ORF">PAPYR_11653</name>
</gene>
<name>A0ABQ8U3A4_9EUKA</name>
<evidence type="ECO:0000313" key="1">
    <source>
        <dbReference type="EMBL" id="KAJ4453789.1"/>
    </source>
</evidence>
<accession>A0ABQ8U3A4</accession>
<sequence>MPYEMVSSRNQSSFLTICLFSLLTLSTYICMWNDPPSNQTRSLTVCTNRPTANSGYHPGKVHTFPAKMPKQPLLVTRSGRRYLPATTSLPVVDRLRVAVRPTDRNVHVRIPTKALLTSSWTILSTDSKTEPRQNPTSTVTSPQAAPARVFPLALRPLLFPAPFDPAWRSSFDCSLFTANNPAAPSVSRHLNRGITVPVCFLQSFSEYHLDSGICVELHKVLNRLIGVFTSSIRVLTEGTCSNVTAVYRNLSARALAIAQNLEDEQAVGLHTPIEDMLKLCCGTVLNFAIRSSALLSQGLLRPVRRNIWLSPRPTGRPTYSAISEAFRAIGNASKSSSK</sequence>
<evidence type="ECO:0000313" key="2">
    <source>
        <dbReference type="Proteomes" id="UP001141327"/>
    </source>
</evidence>
<proteinExistence type="predicted"/>
<protein>
    <submittedName>
        <fullName evidence="1">Uncharacterized protein</fullName>
    </submittedName>
</protein>
<comment type="caution">
    <text evidence="1">The sequence shown here is derived from an EMBL/GenBank/DDBJ whole genome shotgun (WGS) entry which is preliminary data.</text>
</comment>
<dbReference type="EMBL" id="JAPMOS010000215">
    <property type="protein sequence ID" value="KAJ4453789.1"/>
    <property type="molecule type" value="Genomic_DNA"/>
</dbReference>
<organism evidence="1 2">
    <name type="scientific">Paratrimastix pyriformis</name>
    <dbReference type="NCBI Taxonomy" id="342808"/>
    <lineage>
        <taxon>Eukaryota</taxon>
        <taxon>Metamonada</taxon>
        <taxon>Preaxostyla</taxon>
        <taxon>Paratrimastigidae</taxon>
        <taxon>Paratrimastix</taxon>
    </lineage>
</organism>